<organism evidence="3">
    <name type="scientific">viral metagenome</name>
    <dbReference type="NCBI Taxonomy" id="1070528"/>
    <lineage>
        <taxon>unclassified sequences</taxon>
        <taxon>metagenomes</taxon>
        <taxon>organismal metagenomes</taxon>
    </lineage>
</organism>
<sequence length="528" mass="60676">MINILFYVVCYYNVDLLLQNLYLPYVVHVGSNDTIANYGNLHFLFNITSYFMLFLYSYSLAYNIFFSKAIDRFSIGLTIVYIKFIVDIIIYPNMTLIEHEMHRGVMWVFATPLMLKMYCNSNDLSLQNINLHYHIIAIVPHVLIIPFKPSVIYITSTVVFSLPAFLFLKSLYKYHHLPFTNLYITVWFIYMAINIIDITQIFSPIVIHALYNIADTICKFLCNVVISNYNEKESILRKTMDLQSVNFTSHMIKTIKEYETNNVKLSPACKNLISYSKRKFLDKIPNTSEKLKIELLKKILPFDLDDDFMKCRYGDSNYTPTSGSGSGSGSGKNKEIDMICIMFMDIVNYTELAKKHNGDTIFKLLDNIYHHFDTIIKKYPHLQKIETIGDAYMVVGDIFRQENNHHIVIKEIILLAIEFMSEIKNIKTPDDAPLCIRIGINLGTVNVGILGNEIPRLCVVGNAVNVAARLQSTADADTIQISRHIYEKTEEINFGIKIDCVEKDNIFLKNIGSVTTYNICPFASIYTG</sequence>
<evidence type="ECO:0000259" key="2">
    <source>
        <dbReference type="PROSITE" id="PS50125"/>
    </source>
</evidence>
<feature type="transmembrane region" description="Helical" evidence="1">
    <location>
        <begin position="5"/>
        <end position="23"/>
    </location>
</feature>
<reference evidence="3" key="1">
    <citation type="journal article" date="2020" name="Nature">
        <title>Giant virus diversity and host interactions through global metagenomics.</title>
        <authorList>
            <person name="Schulz F."/>
            <person name="Roux S."/>
            <person name="Paez-Espino D."/>
            <person name="Jungbluth S."/>
            <person name="Walsh D.A."/>
            <person name="Denef V.J."/>
            <person name="McMahon K.D."/>
            <person name="Konstantinidis K.T."/>
            <person name="Eloe-Fadrosh E.A."/>
            <person name="Kyrpides N.C."/>
            <person name="Woyke T."/>
        </authorList>
    </citation>
    <scope>NUCLEOTIDE SEQUENCE</scope>
    <source>
        <strain evidence="3">GVMAG-M-3300023174-124</strain>
    </source>
</reference>
<dbReference type="CDD" id="cd07302">
    <property type="entry name" value="CHD"/>
    <property type="match status" value="1"/>
</dbReference>
<dbReference type="PANTHER" id="PTHR45655">
    <property type="entry name" value="GUANYLATE CYCLASE SOLUBLE SUBUNIT BETA-2"/>
    <property type="match status" value="1"/>
</dbReference>
<dbReference type="InterPro" id="IPR029787">
    <property type="entry name" value="Nucleotide_cyclase"/>
</dbReference>
<protein>
    <recommendedName>
        <fullName evidence="2">Guanylate cyclase domain-containing protein</fullName>
    </recommendedName>
</protein>
<dbReference type="GO" id="GO:0070482">
    <property type="term" value="P:response to oxygen levels"/>
    <property type="evidence" value="ECO:0007669"/>
    <property type="project" value="TreeGrafter"/>
</dbReference>
<name>A0A6C0D6P4_9ZZZZ</name>
<dbReference type="EMBL" id="MN739538">
    <property type="protein sequence ID" value="QHT11804.1"/>
    <property type="molecule type" value="Genomic_DNA"/>
</dbReference>
<dbReference type="PANTHER" id="PTHR45655:SF13">
    <property type="entry name" value="SOLUBLE GUANYLATE CYCLASE GCY-32-RELATED"/>
    <property type="match status" value="1"/>
</dbReference>
<dbReference type="GO" id="GO:0019934">
    <property type="term" value="P:cGMP-mediated signaling"/>
    <property type="evidence" value="ECO:0007669"/>
    <property type="project" value="TreeGrafter"/>
</dbReference>
<dbReference type="Gene3D" id="3.30.70.1230">
    <property type="entry name" value="Nucleotide cyclase"/>
    <property type="match status" value="1"/>
</dbReference>
<feature type="transmembrane region" description="Helical" evidence="1">
    <location>
        <begin position="43"/>
        <end position="66"/>
    </location>
</feature>
<dbReference type="GO" id="GO:0008074">
    <property type="term" value="C:guanylate cyclase complex, soluble"/>
    <property type="evidence" value="ECO:0007669"/>
    <property type="project" value="TreeGrafter"/>
</dbReference>
<evidence type="ECO:0000313" key="3">
    <source>
        <dbReference type="EMBL" id="QHT11804.1"/>
    </source>
</evidence>
<dbReference type="Pfam" id="PF00211">
    <property type="entry name" value="Guanylate_cyc"/>
    <property type="match status" value="1"/>
</dbReference>
<accession>A0A6C0D6P4</accession>
<keyword evidence="1" id="KW-1133">Transmembrane helix</keyword>
<dbReference type="AlphaFoldDB" id="A0A6C0D6P4"/>
<proteinExistence type="predicted"/>
<feature type="transmembrane region" description="Helical" evidence="1">
    <location>
        <begin position="184"/>
        <end position="211"/>
    </location>
</feature>
<dbReference type="GO" id="GO:0004383">
    <property type="term" value="F:guanylate cyclase activity"/>
    <property type="evidence" value="ECO:0007669"/>
    <property type="project" value="TreeGrafter"/>
</dbReference>
<feature type="transmembrane region" description="Helical" evidence="1">
    <location>
        <begin position="73"/>
        <end position="92"/>
    </location>
</feature>
<dbReference type="PROSITE" id="PS50125">
    <property type="entry name" value="GUANYLATE_CYCLASE_2"/>
    <property type="match status" value="1"/>
</dbReference>
<feature type="transmembrane region" description="Helical" evidence="1">
    <location>
        <begin position="153"/>
        <end position="172"/>
    </location>
</feature>
<keyword evidence="1" id="KW-0812">Transmembrane</keyword>
<dbReference type="InterPro" id="IPR001054">
    <property type="entry name" value="A/G_cyclase"/>
</dbReference>
<dbReference type="SUPFAM" id="SSF55073">
    <property type="entry name" value="Nucleotide cyclase"/>
    <property type="match status" value="1"/>
</dbReference>
<dbReference type="SMART" id="SM00044">
    <property type="entry name" value="CYCc"/>
    <property type="match status" value="1"/>
</dbReference>
<keyword evidence="1" id="KW-0472">Membrane</keyword>
<evidence type="ECO:0000256" key="1">
    <source>
        <dbReference type="SAM" id="Phobius"/>
    </source>
</evidence>
<feature type="domain" description="Guanylate cyclase" evidence="2">
    <location>
        <begin position="340"/>
        <end position="471"/>
    </location>
</feature>